<sequence>MKLPWEFACISVPDELYDMEEVLDPSKEKAWYYSYKTRKFSLDLENRSTPPAKSFIKEPPKLELKSLLAHLCYKFLGQEETLL</sequence>
<keyword evidence="2" id="KW-1185">Reference proteome</keyword>
<comment type="caution">
    <text evidence="1">The sequence shown here is derived from an EMBL/GenBank/DDBJ whole genome shotgun (WGS) entry which is preliminary data.</text>
</comment>
<accession>A0ABS8V5I8</accession>
<dbReference type="EMBL" id="JACEIK010003417">
    <property type="protein sequence ID" value="MCD9641652.1"/>
    <property type="molecule type" value="Genomic_DNA"/>
</dbReference>
<organism evidence="1 2">
    <name type="scientific">Datura stramonium</name>
    <name type="common">Jimsonweed</name>
    <name type="synonym">Common thornapple</name>
    <dbReference type="NCBI Taxonomy" id="4076"/>
    <lineage>
        <taxon>Eukaryota</taxon>
        <taxon>Viridiplantae</taxon>
        <taxon>Streptophyta</taxon>
        <taxon>Embryophyta</taxon>
        <taxon>Tracheophyta</taxon>
        <taxon>Spermatophyta</taxon>
        <taxon>Magnoliopsida</taxon>
        <taxon>eudicotyledons</taxon>
        <taxon>Gunneridae</taxon>
        <taxon>Pentapetalae</taxon>
        <taxon>asterids</taxon>
        <taxon>lamiids</taxon>
        <taxon>Solanales</taxon>
        <taxon>Solanaceae</taxon>
        <taxon>Solanoideae</taxon>
        <taxon>Datureae</taxon>
        <taxon>Datura</taxon>
    </lineage>
</organism>
<proteinExistence type="predicted"/>
<gene>
    <name evidence="1" type="ORF">HAX54_027967</name>
</gene>
<dbReference type="Proteomes" id="UP000823775">
    <property type="component" value="Unassembled WGS sequence"/>
</dbReference>
<reference evidence="1 2" key="1">
    <citation type="journal article" date="2021" name="BMC Genomics">
        <title>Datura genome reveals duplications of psychoactive alkaloid biosynthetic genes and high mutation rate following tissue culture.</title>
        <authorList>
            <person name="Rajewski A."/>
            <person name="Carter-House D."/>
            <person name="Stajich J."/>
            <person name="Litt A."/>
        </authorList>
    </citation>
    <scope>NUCLEOTIDE SEQUENCE [LARGE SCALE GENOMIC DNA]</scope>
    <source>
        <strain evidence="1">AR-01</strain>
    </source>
</reference>
<feature type="non-terminal residue" evidence="1">
    <location>
        <position position="83"/>
    </location>
</feature>
<name>A0ABS8V5I8_DATST</name>
<protein>
    <submittedName>
        <fullName evidence="1">Uncharacterized protein</fullName>
    </submittedName>
</protein>
<evidence type="ECO:0000313" key="2">
    <source>
        <dbReference type="Proteomes" id="UP000823775"/>
    </source>
</evidence>
<evidence type="ECO:0000313" key="1">
    <source>
        <dbReference type="EMBL" id="MCD9641652.1"/>
    </source>
</evidence>